<keyword evidence="1" id="KW-1133">Transmembrane helix</keyword>
<evidence type="ECO:0000313" key="2">
    <source>
        <dbReference type="EMBL" id="JAD30768.1"/>
    </source>
</evidence>
<sequence length="112" mass="12708">MEGLFFLMVIVKIFCSFALGVLMLYKPINRNLRYWYDDIFTITPSVTSVSITVAVIATFLAVEALQYILYLGSDWAIVSLGCSFITGRSHGFVQFALRKRLCFPYSDIGRTD</sequence>
<protein>
    <submittedName>
        <fullName evidence="2">Uncharacterized protein</fullName>
    </submittedName>
</protein>
<organism evidence="2">
    <name type="scientific">Arundo donax</name>
    <name type="common">Giant reed</name>
    <name type="synonym">Donax arundinaceus</name>
    <dbReference type="NCBI Taxonomy" id="35708"/>
    <lineage>
        <taxon>Eukaryota</taxon>
        <taxon>Viridiplantae</taxon>
        <taxon>Streptophyta</taxon>
        <taxon>Embryophyta</taxon>
        <taxon>Tracheophyta</taxon>
        <taxon>Spermatophyta</taxon>
        <taxon>Magnoliopsida</taxon>
        <taxon>Liliopsida</taxon>
        <taxon>Poales</taxon>
        <taxon>Poaceae</taxon>
        <taxon>PACMAD clade</taxon>
        <taxon>Arundinoideae</taxon>
        <taxon>Arundineae</taxon>
        <taxon>Arundo</taxon>
    </lineage>
</organism>
<feature type="transmembrane region" description="Helical" evidence="1">
    <location>
        <begin position="6"/>
        <end position="25"/>
    </location>
</feature>
<accession>A0A0A8YZB8</accession>
<dbReference type="EMBL" id="GBRH01267127">
    <property type="protein sequence ID" value="JAD30768.1"/>
    <property type="molecule type" value="Transcribed_RNA"/>
</dbReference>
<name>A0A0A8YZB8_ARUDO</name>
<evidence type="ECO:0000256" key="1">
    <source>
        <dbReference type="SAM" id="Phobius"/>
    </source>
</evidence>
<keyword evidence="1" id="KW-0812">Transmembrane</keyword>
<feature type="transmembrane region" description="Helical" evidence="1">
    <location>
        <begin position="46"/>
        <end position="69"/>
    </location>
</feature>
<reference evidence="2" key="1">
    <citation type="submission" date="2014-09" db="EMBL/GenBank/DDBJ databases">
        <authorList>
            <person name="Magalhaes I.L.F."/>
            <person name="Oliveira U."/>
            <person name="Santos F.R."/>
            <person name="Vidigal T.H.D.A."/>
            <person name="Brescovit A.D."/>
            <person name="Santos A.J."/>
        </authorList>
    </citation>
    <scope>NUCLEOTIDE SEQUENCE</scope>
    <source>
        <tissue evidence="2">Shoot tissue taken approximately 20 cm above the soil surface</tissue>
    </source>
</reference>
<keyword evidence="1" id="KW-0472">Membrane</keyword>
<proteinExistence type="predicted"/>
<reference evidence="2" key="2">
    <citation type="journal article" date="2015" name="Data Brief">
        <title>Shoot transcriptome of the giant reed, Arundo donax.</title>
        <authorList>
            <person name="Barrero R.A."/>
            <person name="Guerrero F.D."/>
            <person name="Moolhuijzen P."/>
            <person name="Goolsby J.A."/>
            <person name="Tidwell J."/>
            <person name="Bellgard S.E."/>
            <person name="Bellgard M.I."/>
        </authorList>
    </citation>
    <scope>NUCLEOTIDE SEQUENCE</scope>
    <source>
        <tissue evidence="2">Shoot tissue taken approximately 20 cm above the soil surface</tissue>
    </source>
</reference>
<dbReference type="AlphaFoldDB" id="A0A0A8YZB8"/>
<feature type="transmembrane region" description="Helical" evidence="1">
    <location>
        <begin position="75"/>
        <end position="97"/>
    </location>
</feature>